<sequence>MAKSGRKRKNVSKRERNGRQQRSGRVAERDRVMTVALEQRRRRGLAGEAARDSRAESPLGRMLLTGRLSSAEHQAGERLRARRAAFLAELDGPRVACSAGSAMVANTLRSEDAERLVENRSDRPETPAERRERVREQWAEAKDAALAALGGSRAGLALLMRVACELVDPQGEAEAVVVRMALRRLAARWGLAEPGGDEPREPGRPSEPGLRPLRVALDGRELWRFPKAKNCGKAAEGA</sequence>
<dbReference type="EMBL" id="QFPN01000001">
    <property type="protein sequence ID" value="PZQ18939.1"/>
    <property type="molecule type" value="Genomic_DNA"/>
</dbReference>
<organism evidence="2 3">
    <name type="scientific">Ancylobacter novellus</name>
    <name type="common">Thiobacillus novellus</name>
    <dbReference type="NCBI Taxonomy" id="921"/>
    <lineage>
        <taxon>Bacteria</taxon>
        <taxon>Pseudomonadati</taxon>
        <taxon>Pseudomonadota</taxon>
        <taxon>Alphaproteobacteria</taxon>
        <taxon>Hyphomicrobiales</taxon>
        <taxon>Xanthobacteraceae</taxon>
        <taxon>Ancylobacter</taxon>
    </lineage>
</organism>
<reference evidence="2 3" key="1">
    <citation type="submission" date="2017-08" db="EMBL/GenBank/DDBJ databases">
        <title>Infants hospitalized years apart are colonized by the same room-sourced microbial strains.</title>
        <authorList>
            <person name="Brooks B."/>
            <person name="Olm M.R."/>
            <person name="Firek B.A."/>
            <person name="Baker R."/>
            <person name="Thomas B.C."/>
            <person name="Morowitz M.J."/>
            <person name="Banfield J.F."/>
        </authorList>
    </citation>
    <scope>NUCLEOTIDE SEQUENCE [LARGE SCALE GENOMIC DNA]</scope>
    <source>
        <strain evidence="2">S2_005_003_R2_43</strain>
    </source>
</reference>
<proteinExistence type="predicted"/>
<protein>
    <submittedName>
        <fullName evidence="2">Uncharacterized protein</fullName>
    </submittedName>
</protein>
<feature type="region of interest" description="Disordered" evidence="1">
    <location>
        <begin position="1"/>
        <end position="31"/>
    </location>
</feature>
<dbReference type="AlphaFoldDB" id="A0A2W5KS46"/>
<evidence type="ECO:0000313" key="3">
    <source>
        <dbReference type="Proteomes" id="UP000249577"/>
    </source>
</evidence>
<gene>
    <name evidence="2" type="ORF">DI565_00605</name>
</gene>
<dbReference type="Proteomes" id="UP000249577">
    <property type="component" value="Unassembled WGS sequence"/>
</dbReference>
<feature type="region of interest" description="Disordered" evidence="1">
    <location>
        <begin position="192"/>
        <end position="212"/>
    </location>
</feature>
<evidence type="ECO:0000256" key="1">
    <source>
        <dbReference type="SAM" id="MobiDB-lite"/>
    </source>
</evidence>
<evidence type="ECO:0000313" key="2">
    <source>
        <dbReference type="EMBL" id="PZQ18939.1"/>
    </source>
</evidence>
<feature type="region of interest" description="Disordered" evidence="1">
    <location>
        <begin position="39"/>
        <end position="58"/>
    </location>
</feature>
<name>A0A2W5KS46_ANCNO</name>
<comment type="caution">
    <text evidence="2">The sequence shown here is derived from an EMBL/GenBank/DDBJ whole genome shotgun (WGS) entry which is preliminary data.</text>
</comment>
<accession>A0A2W5KS46</accession>
<feature type="compositionally biased region" description="Basic residues" evidence="1">
    <location>
        <begin position="1"/>
        <end position="11"/>
    </location>
</feature>